<evidence type="ECO:0000259" key="2">
    <source>
        <dbReference type="Pfam" id="PF00582"/>
    </source>
</evidence>
<gene>
    <name evidence="3" type="ORF">SAMN05216388_100875</name>
</gene>
<dbReference type="SUPFAM" id="SSF52402">
    <property type="entry name" value="Adenine nucleotide alpha hydrolases-like"/>
    <property type="match status" value="1"/>
</dbReference>
<dbReference type="PRINTS" id="PR01438">
    <property type="entry name" value="UNVRSLSTRESS"/>
</dbReference>
<protein>
    <submittedName>
        <fullName evidence="3">Nucleotide-binding universal stress protein, UspA family</fullName>
    </submittedName>
</protein>
<dbReference type="EMBL" id="FOCX01000008">
    <property type="protein sequence ID" value="SEO10817.1"/>
    <property type="molecule type" value="Genomic_DNA"/>
</dbReference>
<dbReference type="RefSeq" id="WP_092659742.1">
    <property type="nucleotide sequence ID" value="NZ_FOCX01000008.1"/>
</dbReference>
<organism evidence="3 4">
    <name type="scientific">Halorientalis persicus</name>
    <dbReference type="NCBI Taxonomy" id="1367881"/>
    <lineage>
        <taxon>Archaea</taxon>
        <taxon>Methanobacteriati</taxon>
        <taxon>Methanobacteriota</taxon>
        <taxon>Stenosarchaea group</taxon>
        <taxon>Halobacteria</taxon>
        <taxon>Halobacteriales</taxon>
        <taxon>Haloarculaceae</taxon>
        <taxon>Halorientalis</taxon>
    </lineage>
</organism>
<dbReference type="Pfam" id="PF00582">
    <property type="entry name" value="Usp"/>
    <property type="match status" value="1"/>
</dbReference>
<feature type="domain" description="UspA" evidence="2">
    <location>
        <begin position="1"/>
        <end position="138"/>
    </location>
</feature>
<evidence type="ECO:0000313" key="3">
    <source>
        <dbReference type="EMBL" id="SEO10817.1"/>
    </source>
</evidence>
<dbReference type="CDD" id="cd00293">
    <property type="entry name" value="USP-like"/>
    <property type="match status" value="1"/>
</dbReference>
<dbReference type="InterPro" id="IPR014729">
    <property type="entry name" value="Rossmann-like_a/b/a_fold"/>
</dbReference>
<dbReference type="OrthoDB" id="105697at2157"/>
<reference evidence="4" key="1">
    <citation type="submission" date="2016-10" db="EMBL/GenBank/DDBJ databases">
        <authorList>
            <person name="Varghese N."/>
            <person name="Submissions S."/>
        </authorList>
    </citation>
    <scope>NUCLEOTIDE SEQUENCE [LARGE SCALE GENOMIC DNA]</scope>
    <source>
        <strain evidence="4">IBRC-M 10043</strain>
    </source>
</reference>
<dbReference type="InterPro" id="IPR006016">
    <property type="entry name" value="UspA"/>
</dbReference>
<proteinExistence type="inferred from homology"/>
<evidence type="ECO:0000313" key="4">
    <source>
        <dbReference type="Proteomes" id="UP000198775"/>
    </source>
</evidence>
<comment type="similarity">
    <text evidence="1">Belongs to the universal stress protein A family.</text>
</comment>
<dbReference type="PANTHER" id="PTHR46268:SF6">
    <property type="entry name" value="UNIVERSAL STRESS PROTEIN UP12"/>
    <property type="match status" value="1"/>
</dbReference>
<dbReference type="Gene3D" id="3.40.50.620">
    <property type="entry name" value="HUPs"/>
    <property type="match status" value="1"/>
</dbReference>
<dbReference type="PANTHER" id="PTHR46268">
    <property type="entry name" value="STRESS RESPONSE PROTEIN NHAX"/>
    <property type="match status" value="1"/>
</dbReference>
<sequence length="141" mass="14905">MYDDILVPTDGGEGFDAVLDRTTEIAPDDGATVHVLYVVDDRAFLTLDNEMKSEVLEDLQAEGTDAVRTVAAELEAAGLEAVTAIRRGTPADEIVAYAEAEDIDVVTMGTQGDDYTQNILGSTAEKVVADASVPVLTVDLS</sequence>
<accession>A0A1H8M0C3</accession>
<name>A0A1H8M0C3_9EURY</name>
<dbReference type="InterPro" id="IPR006015">
    <property type="entry name" value="Universal_stress_UspA"/>
</dbReference>
<keyword evidence="4" id="KW-1185">Reference proteome</keyword>
<evidence type="ECO:0000256" key="1">
    <source>
        <dbReference type="ARBA" id="ARBA00008791"/>
    </source>
</evidence>
<dbReference type="AlphaFoldDB" id="A0A1H8M0C3"/>
<dbReference type="Proteomes" id="UP000198775">
    <property type="component" value="Unassembled WGS sequence"/>
</dbReference>